<sequence length="46" mass="5111">MDPLVIACHFGEAVDARLIDEDPIRGPEHSADCTAQAFRAVDRQWS</sequence>
<organism evidence="1 2">
    <name type="scientific">Nocardia aobensis</name>
    <dbReference type="NCBI Taxonomy" id="257277"/>
    <lineage>
        <taxon>Bacteria</taxon>
        <taxon>Bacillati</taxon>
        <taxon>Actinomycetota</taxon>
        <taxon>Actinomycetes</taxon>
        <taxon>Mycobacteriales</taxon>
        <taxon>Nocardiaceae</taxon>
        <taxon>Nocardia</taxon>
    </lineage>
</organism>
<keyword evidence="2" id="KW-1185">Reference proteome</keyword>
<protein>
    <submittedName>
        <fullName evidence="1">Uncharacterized protein</fullName>
    </submittedName>
</protein>
<reference evidence="1 2" key="1">
    <citation type="submission" date="2024-10" db="EMBL/GenBank/DDBJ databases">
        <title>The Natural Products Discovery Center: Release of the First 8490 Sequenced Strains for Exploring Actinobacteria Biosynthetic Diversity.</title>
        <authorList>
            <person name="Kalkreuter E."/>
            <person name="Kautsar S.A."/>
            <person name="Yang D."/>
            <person name="Bader C.D."/>
            <person name="Teijaro C.N."/>
            <person name="Fluegel L."/>
            <person name="Davis C.M."/>
            <person name="Simpson J.R."/>
            <person name="Lauterbach L."/>
            <person name="Steele A.D."/>
            <person name="Gui C."/>
            <person name="Meng S."/>
            <person name="Li G."/>
            <person name="Viehrig K."/>
            <person name="Ye F."/>
            <person name="Su P."/>
            <person name="Kiefer A.F."/>
            <person name="Nichols A."/>
            <person name="Cepeda A.J."/>
            <person name="Yan W."/>
            <person name="Fan B."/>
            <person name="Jiang Y."/>
            <person name="Adhikari A."/>
            <person name="Zheng C.-J."/>
            <person name="Schuster L."/>
            <person name="Cowan T.M."/>
            <person name="Smanski M.J."/>
            <person name="Chevrette M.G."/>
            <person name="De Carvalho L.P.S."/>
            <person name="Shen B."/>
        </authorList>
    </citation>
    <scope>NUCLEOTIDE SEQUENCE [LARGE SCALE GENOMIC DNA]</scope>
    <source>
        <strain evidence="1 2">NPDC004119</strain>
    </source>
</reference>
<dbReference type="Proteomes" id="UP001601442">
    <property type="component" value="Unassembled WGS sequence"/>
</dbReference>
<gene>
    <name evidence="1" type="ORF">ACFYU5_34750</name>
</gene>
<evidence type="ECO:0000313" key="2">
    <source>
        <dbReference type="Proteomes" id="UP001601442"/>
    </source>
</evidence>
<comment type="caution">
    <text evidence="1">The sequence shown here is derived from an EMBL/GenBank/DDBJ whole genome shotgun (WGS) entry which is preliminary data.</text>
</comment>
<name>A0ABW6PER5_9NOCA</name>
<dbReference type="EMBL" id="JBIAMT010000010">
    <property type="protein sequence ID" value="MFF0501599.1"/>
    <property type="molecule type" value="Genomic_DNA"/>
</dbReference>
<evidence type="ECO:0000313" key="1">
    <source>
        <dbReference type="EMBL" id="MFF0501599.1"/>
    </source>
</evidence>
<proteinExistence type="predicted"/>
<dbReference type="RefSeq" id="WP_324195739.1">
    <property type="nucleotide sequence ID" value="NZ_JBIAMT010000010.1"/>
</dbReference>
<accession>A0ABW6PER5</accession>